<evidence type="ECO:0000256" key="3">
    <source>
        <dbReference type="ARBA" id="ARBA00022452"/>
    </source>
</evidence>
<proteinExistence type="inferred from homology"/>
<dbReference type="GO" id="GO:0009279">
    <property type="term" value="C:cell outer membrane"/>
    <property type="evidence" value="ECO:0007669"/>
    <property type="project" value="UniProtKB-SubCell"/>
</dbReference>
<evidence type="ECO:0000256" key="12">
    <source>
        <dbReference type="SAM" id="SignalP"/>
    </source>
</evidence>
<comment type="similarity">
    <text evidence="10 11">Belongs to the TonB-dependent receptor family.</text>
</comment>
<feature type="chain" id="PRO_5012945139" evidence="12">
    <location>
        <begin position="24"/>
        <end position="681"/>
    </location>
</feature>
<keyword evidence="5 12" id="KW-0732">Signal</keyword>
<dbReference type="OrthoDB" id="101167at2"/>
<evidence type="ECO:0000256" key="11">
    <source>
        <dbReference type="RuleBase" id="RU003357"/>
    </source>
</evidence>
<dbReference type="Pfam" id="PF00593">
    <property type="entry name" value="TonB_dep_Rec_b-barrel"/>
    <property type="match status" value="1"/>
</dbReference>
<dbReference type="Gene3D" id="2.170.130.10">
    <property type="entry name" value="TonB-dependent receptor, plug domain"/>
    <property type="match status" value="1"/>
</dbReference>
<evidence type="ECO:0000256" key="8">
    <source>
        <dbReference type="ARBA" id="ARBA00023170"/>
    </source>
</evidence>
<keyword evidence="2 10" id="KW-0813">Transport</keyword>
<dbReference type="Proteomes" id="UP000218542">
    <property type="component" value="Unassembled WGS sequence"/>
</dbReference>
<dbReference type="AlphaFoldDB" id="A0A286TYT3"/>
<dbReference type="Pfam" id="PF07715">
    <property type="entry name" value="Plug"/>
    <property type="match status" value="1"/>
</dbReference>
<keyword evidence="6 11" id="KW-0798">TonB box</keyword>
<dbReference type="InterPro" id="IPR000531">
    <property type="entry name" value="Beta-barrel_TonB"/>
</dbReference>
<evidence type="ECO:0000256" key="9">
    <source>
        <dbReference type="ARBA" id="ARBA00023237"/>
    </source>
</evidence>
<dbReference type="InterPro" id="IPR037066">
    <property type="entry name" value="Plug_dom_sf"/>
</dbReference>
<feature type="domain" description="TonB-dependent receptor plug" evidence="14">
    <location>
        <begin position="65"/>
        <end position="174"/>
    </location>
</feature>
<dbReference type="GO" id="GO:0015344">
    <property type="term" value="F:siderophore uptake transmembrane transporter activity"/>
    <property type="evidence" value="ECO:0007669"/>
    <property type="project" value="TreeGrafter"/>
</dbReference>
<evidence type="ECO:0000256" key="6">
    <source>
        <dbReference type="ARBA" id="ARBA00023077"/>
    </source>
</evidence>
<gene>
    <name evidence="15" type="ORF">SCALIN_C17_0014</name>
</gene>
<dbReference type="PANTHER" id="PTHR30069">
    <property type="entry name" value="TONB-DEPENDENT OUTER MEMBRANE RECEPTOR"/>
    <property type="match status" value="1"/>
</dbReference>
<dbReference type="InterPro" id="IPR036942">
    <property type="entry name" value="Beta-barrel_TonB_sf"/>
</dbReference>
<evidence type="ECO:0000313" key="15">
    <source>
        <dbReference type="EMBL" id="GAX60981.1"/>
    </source>
</evidence>
<protein>
    <submittedName>
        <fullName evidence="15">TonB-dependent receptor</fullName>
    </submittedName>
</protein>
<keyword evidence="8 15" id="KW-0675">Receptor</keyword>
<dbReference type="InterPro" id="IPR039426">
    <property type="entry name" value="TonB-dep_rcpt-like"/>
</dbReference>
<evidence type="ECO:0000313" key="16">
    <source>
        <dbReference type="Proteomes" id="UP000218542"/>
    </source>
</evidence>
<comment type="caution">
    <text evidence="15">The sequence shown here is derived from an EMBL/GenBank/DDBJ whole genome shotgun (WGS) entry which is preliminary data.</text>
</comment>
<feature type="signal peptide" evidence="12">
    <location>
        <begin position="1"/>
        <end position="23"/>
    </location>
</feature>
<dbReference type="PANTHER" id="PTHR30069:SF29">
    <property type="entry name" value="HEMOGLOBIN AND HEMOGLOBIN-HAPTOGLOBIN-BINDING PROTEIN 1-RELATED"/>
    <property type="match status" value="1"/>
</dbReference>
<dbReference type="EMBL" id="BAOS01000017">
    <property type="protein sequence ID" value="GAX60981.1"/>
    <property type="molecule type" value="Genomic_DNA"/>
</dbReference>
<evidence type="ECO:0000259" key="14">
    <source>
        <dbReference type="Pfam" id="PF07715"/>
    </source>
</evidence>
<evidence type="ECO:0000256" key="5">
    <source>
        <dbReference type="ARBA" id="ARBA00022729"/>
    </source>
</evidence>
<keyword evidence="7 10" id="KW-0472">Membrane</keyword>
<evidence type="ECO:0000256" key="4">
    <source>
        <dbReference type="ARBA" id="ARBA00022692"/>
    </source>
</evidence>
<feature type="domain" description="TonB-dependent receptor-like beta-barrel" evidence="13">
    <location>
        <begin position="210"/>
        <end position="650"/>
    </location>
</feature>
<sequence length="681" mass="77610">MLNNAKYFILFILFAFNSTQLFSEEPAGHPENIDETASIQEEIRWLKAESFLMEVSSVSKKTEKLFDSPAAIYVITKENIRRSGAASIPELLRMVPGLQVAQIDANKWAITSRGFNARFVTKLLVLIDGRTVYSPLLAGVYWDVQNYLMEDLERIEVIRGPGGTLWGANAINGVINIITKNSRDTQGGLLTGRVGNEERAIGGFRYGGKIGKDINYRFYSRYFKYDDSGDLLNDSSLNGNDKWNMLQGGFRLDWDLSSSSELMFQGNIYDGHSNESLINSSKPRRNSELSGGHVLGRWKYMLSDSSEIILQMYLDQTFRKNAITREVRNISDIDLQHRFKLGDRQEFMWGLGYRYVTDDIDGFRGLTYDTDNTSKSSSRYDNLLTSFVQDEITLIDDKLRLILGTKISHNDYTGLEFQPNLRLIWKPTHRTAVWASVSRSVRTPNRFEHDSVHSITTFPTGFVTTGTVQVLGSHDFHSENLIASELGYRIQPAKRLSIDIATFYNSYDALETTETGVRFPNPNNPTNTIFPTFVDNKMKGETYGVEISTDWNVTDRWKLYVGYTYLHMKLKLVKGSNSIGADIEHEGIKPNSQAQIRSYLDLPFKLEFDTSLYYVDNLDTGNIPSYFRLDTRLGWHGTDSLEMSVGMKNILDDQHPEFAAVNSIDATEVERSVYFNITWQF</sequence>
<name>A0A286TYT3_9BACT</name>
<dbReference type="CDD" id="cd01347">
    <property type="entry name" value="ligand_gated_channel"/>
    <property type="match status" value="1"/>
</dbReference>
<comment type="subcellular location">
    <subcellularLocation>
        <location evidence="1 10">Cell outer membrane</location>
        <topology evidence="1 10">Multi-pass membrane protein</topology>
    </subcellularLocation>
</comment>
<evidence type="ECO:0000256" key="10">
    <source>
        <dbReference type="PROSITE-ProRule" id="PRU01360"/>
    </source>
</evidence>
<keyword evidence="3 10" id="KW-1134">Transmembrane beta strand</keyword>
<evidence type="ECO:0000256" key="7">
    <source>
        <dbReference type="ARBA" id="ARBA00023136"/>
    </source>
</evidence>
<dbReference type="RefSeq" id="WP_096894377.1">
    <property type="nucleotide sequence ID" value="NZ_BAOS01000017.1"/>
</dbReference>
<dbReference type="GO" id="GO:0044718">
    <property type="term" value="P:siderophore transmembrane transport"/>
    <property type="evidence" value="ECO:0007669"/>
    <property type="project" value="TreeGrafter"/>
</dbReference>
<evidence type="ECO:0000259" key="13">
    <source>
        <dbReference type="Pfam" id="PF00593"/>
    </source>
</evidence>
<evidence type="ECO:0000256" key="2">
    <source>
        <dbReference type="ARBA" id="ARBA00022448"/>
    </source>
</evidence>
<dbReference type="Gene3D" id="2.40.170.20">
    <property type="entry name" value="TonB-dependent receptor, beta-barrel domain"/>
    <property type="match status" value="1"/>
</dbReference>
<accession>A0A286TYT3</accession>
<reference evidence="16" key="1">
    <citation type="journal article" date="2017" name="Environ. Microbiol. Rep.">
        <title>Genetic Diversity of Marine Anaerobic Ammonium-Oxidizing Bacteria as Revealed by Genomic and Proteomic Analyses of 'Candidatus Scalindua japonica'.</title>
        <authorList>
            <person name="Oshiki M."/>
            <person name="Mizuto K."/>
            <person name="Kimura Z."/>
            <person name="Kindaichi T."/>
            <person name="Satoh H."/>
            <person name="Okabe S."/>
        </authorList>
    </citation>
    <scope>NUCLEOTIDE SEQUENCE [LARGE SCALE GENOMIC DNA]</scope>
    <source>
        <strain evidence="16">husup-a2</strain>
    </source>
</reference>
<keyword evidence="9 10" id="KW-0998">Cell outer membrane</keyword>
<organism evidence="15 16">
    <name type="scientific">Candidatus Scalindua japonica</name>
    <dbReference type="NCBI Taxonomy" id="1284222"/>
    <lineage>
        <taxon>Bacteria</taxon>
        <taxon>Pseudomonadati</taxon>
        <taxon>Planctomycetota</taxon>
        <taxon>Candidatus Brocadiia</taxon>
        <taxon>Candidatus Brocadiales</taxon>
        <taxon>Candidatus Scalinduaceae</taxon>
        <taxon>Candidatus Scalindua</taxon>
    </lineage>
</organism>
<keyword evidence="16" id="KW-1185">Reference proteome</keyword>
<keyword evidence="4 10" id="KW-0812">Transmembrane</keyword>
<evidence type="ECO:0000256" key="1">
    <source>
        <dbReference type="ARBA" id="ARBA00004571"/>
    </source>
</evidence>
<dbReference type="SUPFAM" id="SSF56935">
    <property type="entry name" value="Porins"/>
    <property type="match status" value="1"/>
</dbReference>
<dbReference type="PROSITE" id="PS52016">
    <property type="entry name" value="TONB_DEPENDENT_REC_3"/>
    <property type="match status" value="1"/>
</dbReference>
<dbReference type="InterPro" id="IPR012910">
    <property type="entry name" value="Plug_dom"/>
</dbReference>